<feature type="compositionally biased region" description="Low complexity" evidence="2">
    <location>
        <begin position="491"/>
        <end position="513"/>
    </location>
</feature>
<dbReference type="PROSITE" id="PS51038">
    <property type="entry name" value="BAH"/>
    <property type="match status" value="1"/>
</dbReference>
<accession>A0A914KU84</accession>
<evidence type="ECO:0000256" key="2">
    <source>
        <dbReference type="SAM" id="MobiDB-lite"/>
    </source>
</evidence>
<proteinExistence type="predicted"/>
<dbReference type="GO" id="GO:0003682">
    <property type="term" value="F:chromatin binding"/>
    <property type="evidence" value="ECO:0007669"/>
    <property type="project" value="InterPro"/>
</dbReference>
<protein>
    <submittedName>
        <fullName evidence="5">BAH domain-containing protein</fullName>
    </submittedName>
</protein>
<evidence type="ECO:0000313" key="4">
    <source>
        <dbReference type="Proteomes" id="UP000887563"/>
    </source>
</evidence>
<dbReference type="Pfam" id="PF01426">
    <property type="entry name" value="BAH"/>
    <property type="match status" value="1"/>
</dbReference>
<evidence type="ECO:0000313" key="5">
    <source>
        <dbReference type="WBParaSite" id="Minc3s00118g05110"/>
    </source>
</evidence>
<dbReference type="InterPro" id="IPR001025">
    <property type="entry name" value="BAH_dom"/>
</dbReference>
<dbReference type="AlphaFoldDB" id="A0A914KU84"/>
<name>A0A914KU84_MELIC</name>
<dbReference type="InterPro" id="IPR043151">
    <property type="entry name" value="BAH_sf"/>
</dbReference>
<dbReference type="Gene3D" id="2.30.30.490">
    <property type="match status" value="1"/>
</dbReference>
<organism evidence="4 5">
    <name type="scientific">Meloidogyne incognita</name>
    <name type="common">Southern root-knot nematode worm</name>
    <name type="synonym">Oxyuris incognita</name>
    <dbReference type="NCBI Taxonomy" id="6306"/>
    <lineage>
        <taxon>Eukaryota</taxon>
        <taxon>Metazoa</taxon>
        <taxon>Ecdysozoa</taxon>
        <taxon>Nematoda</taxon>
        <taxon>Chromadorea</taxon>
        <taxon>Rhabditida</taxon>
        <taxon>Tylenchina</taxon>
        <taxon>Tylenchomorpha</taxon>
        <taxon>Tylenchoidea</taxon>
        <taxon>Meloidogynidae</taxon>
        <taxon>Meloidogyninae</taxon>
        <taxon>Meloidogyne</taxon>
        <taxon>Meloidogyne incognita group</taxon>
    </lineage>
</organism>
<sequence>MRQIGVYYTHYNNTNNTTNTNNISINLQNDYLEKQNIHQNLNIQTSFEQQQNNNKMFIPASSSSSCSTFSSSPSVSPNPYMSPPILRKEMEQDWGDVEKDSNNVDVFVRMPKLEPEVLVEDNDDNNDVVFLPTKTTNESSEFNDKSPHHHIFLQPSLNSSSKFFNLTSDISSSSICSTTTSSGIWSSTTTEQQPLLIFSNKIPKKGMQKNMKEKEEKPNKNRKTILKNMKKEKKEVNNCNVLGKEEVEMKPKRKYVRRKVKDLEEGKEVKEEKEEKLIKRRRRKNLPKEENIEKEIKEEIKEESVEIKEIKEVIREKEEENIIEKENKLERRKKLENVCGKKNSKTSCKTGCKTSFKTNYKTHYKSSCKTSLKVKRKTNENVQINSDLNVLKGTIKKKIKSSEFPEAVGETKQAYLMRLRKRKEEEEKTKKKNYKRSKLEDCEKLIIRRRKRKALLLANLKLSEISPDKRILGERRSCRHPHISRKMVLFSSSSSASPSPSRAKLLPKTNPKPLNTPPSTIPTFTSQPSQFSSNWRPMGLGVLKQLPLRRLPDSNEENVKQYFCFNSIRHKSESEVYIKLGDCVLVNSADFEEDIFVGRVLSIHYEPSERSLLLTLLWFYTGKQLPSLRLNNSGCSNFEDNELFASKHLDIVNADSVQGTTRVLTFSAYCRYKAQLALERLPAARRPPNWARPCPRFKQNVEEEEVNDIMNDSNCTTQDTVFFCRSIFSIYSKRVRSKFLQLNTRSSADIKKPINGSLTTKNVFRARRAQS</sequence>
<evidence type="ECO:0000256" key="1">
    <source>
        <dbReference type="SAM" id="Coils"/>
    </source>
</evidence>
<dbReference type="WBParaSite" id="Minc3s00118g05110">
    <property type="protein sequence ID" value="Minc3s00118g05110"/>
    <property type="gene ID" value="Minc3s00118g05110"/>
</dbReference>
<feature type="coiled-coil region" evidence="1">
    <location>
        <begin position="260"/>
        <end position="335"/>
    </location>
</feature>
<reference evidence="5" key="1">
    <citation type="submission" date="2022-11" db="UniProtKB">
        <authorList>
            <consortium name="WormBaseParasite"/>
        </authorList>
    </citation>
    <scope>IDENTIFICATION</scope>
</reference>
<feature type="region of interest" description="Disordered" evidence="2">
    <location>
        <begin position="489"/>
        <end position="532"/>
    </location>
</feature>
<evidence type="ECO:0000259" key="3">
    <source>
        <dbReference type="PROSITE" id="PS51038"/>
    </source>
</evidence>
<dbReference type="Proteomes" id="UP000887563">
    <property type="component" value="Unplaced"/>
</dbReference>
<keyword evidence="1" id="KW-0175">Coiled coil</keyword>
<feature type="compositionally biased region" description="Polar residues" evidence="2">
    <location>
        <begin position="521"/>
        <end position="532"/>
    </location>
</feature>
<feature type="domain" description="BAH" evidence="3">
    <location>
        <begin position="576"/>
        <end position="739"/>
    </location>
</feature>
<keyword evidence="4" id="KW-1185">Reference proteome</keyword>